<feature type="compositionally biased region" description="Gly residues" evidence="1">
    <location>
        <begin position="99"/>
        <end position="108"/>
    </location>
</feature>
<feature type="region of interest" description="Disordered" evidence="1">
    <location>
        <begin position="82"/>
        <end position="135"/>
    </location>
</feature>
<evidence type="ECO:0000313" key="3">
    <source>
        <dbReference type="Proteomes" id="UP000572680"/>
    </source>
</evidence>
<comment type="caution">
    <text evidence="2">The sequence shown here is derived from an EMBL/GenBank/DDBJ whole genome shotgun (WGS) entry which is preliminary data.</text>
</comment>
<feature type="region of interest" description="Disordered" evidence="1">
    <location>
        <begin position="1"/>
        <end position="20"/>
    </location>
</feature>
<feature type="region of interest" description="Disordered" evidence="1">
    <location>
        <begin position="251"/>
        <end position="295"/>
    </location>
</feature>
<accession>A0A7W3LSK0</accession>
<name>A0A7W3LSK0_ACTNM</name>
<sequence length="295" mass="31235">MPSQMRGAAARDSDFRGIDPPALNALLKQVRDAHTAITGWLSAHRPPPGVSSAGYRQAEQVAQWAADQMSMLTRRYNYAITHPDRGGEVAPPPVPAPPRGGGSPGSGPAGTPRAPRPPRPNTTPRGAGDLGGFPDRESALRAARSDALAATAAIQDRKPIPDAVWKNLKANADDPDYTEKLYERLGPAGAAALLKAAGNDGARLRTVEESLGTASHHLTMDVRWLRAFLAEADRTGVRAVAVQVLTGADMSERTREAIGRLELRGDPAPPPRDRPAEPAHPPLKPDAPAFEQTSG</sequence>
<organism evidence="2 3">
    <name type="scientific">Actinomadura namibiensis</name>
    <dbReference type="NCBI Taxonomy" id="182080"/>
    <lineage>
        <taxon>Bacteria</taxon>
        <taxon>Bacillati</taxon>
        <taxon>Actinomycetota</taxon>
        <taxon>Actinomycetes</taxon>
        <taxon>Streptosporangiales</taxon>
        <taxon>Thermomonosporaceae</taxon>
        <taxon>Actinomadura</taxon>
    </lineage>
</organism>
<reference evidence="2 3" key="1">
    <citation type="submission" date="2020-08" db="EMBL/GenBank/DDBJ databases">
        <title>Genomic Encyclopedia of Type Strains, Phase IV (KMG-IV): sequencing the most valuable type-strain genomes for metagenomic binning, comparative biology and taxonomic classification.</title>
        <authorList>
            <person name="Goeker M."/>
        </authorList>
    </citation>
    <scope>NUCLEOTIDE SEQUENCE [LARGE SCALE GENOMIC DNA]</scope>
    <source>
        <strain evidence="2 3">DSM 44197</strain>
    </source>
</reference>
<dbReference type="Proteomes" id="UP000572680">
    <property type="component" value="Unassembled WGS sequence"/>
</dbReference>
<evidence type="ECO:0000313" key="2">
    <source>
        <dbReference type="EMBL" id="MBA8953539.1"/>
    </source>
</evidence>
<dbReference type="RefSeq" id="WP_182845732.1">
    <property type="nucleotide sequence ID" value="NZ_BAAALP010000078.1"/>
</dbReference>
<gene>
    <name evidence="2" type="ORF">HNR61_005192</name>
</gene>
<keyword evidence="3" id="KW-1185">Reference proteome</keyword>
<dbReference type="EMBL" id="JACJIA010000007">
    <property type="protein sequence ID" value="MBA8953539.1"/>
    <property type="molecule type" value="Genomic_DNA"/>
</dbReference>
<protein>
    <submittedName>
        <fullName evidence="2">Uncharacterized protein</fullName>
    </submittedName>
</protein>
<proteinExistence type="predicted"/>
<dbReference type="AlphaFoldDB" id="A0A7W3LSK0"/>
<feature type="compositionally biased region" description="Basic and acidic residues" evidence="1">
    <location>
        <begin position="251"/>
        <end position="277"/>
    </location>
</feature>
<evidence type="ECO:0000256" key="1">
    <source>
        <dbReference type="SAM" id="MobiDB-lite"/>
    </source>
</evidence>